<protein>
    <recommendedName>
        <fullName evidence="8">SH3 domain-containing protein</fullName>
    </recommendedName>
</protein>
<evidence type="ECO:0000259" key="5">
    <source>
        <dbReference type="PROSITE" id="PS50200"/>
    </source>
</evidence>
<feature type="region of interest" description="Disordered" evidence="3">
    <location>
        <begin position="236"/>
        <end position="464"/>
    </location>
</feature>
<feature type="compositionally biased region" description="Basic and acidic residues" evidence="3">
    <location>
        <begin position="675"/>
        <end position="684"/>
    </location>
</feature>
<feature type="domain" description="Ras-associating" evidence="5">
    <location>
        <begin position="477"/>
        <end position="594"/>
    </location>
</feature>
<dbReference type="PROSITE" id="PS50200">
    <property type="entry name" value="RA"/>
    <property type="match status" value="1"/>
</dbReference>
<dbReference type="SMART" id="SM00326">
    <property type="entry name" value="SH3"/>
    <property type="match status" value="1"/>
</dbReference>
<sequence length="794" mass="87576">MHHGYDEEASYSDEGEHSMLEDEDEDEFMDDEDDTSILSVPDESIDFSLVYSLHSFSATVEGQANVVKGDSLFLLDDSNSYWWLIRVLKTQEVGYIPAENIETPVERLARLNKHKNVDLASATQAELQSDLASSRPANTQSNAPRVGNTVRDPLNQRQSLAFSASLHVHRYPPAVWDEERWFAEREAHRMANMTESDDEYDPMDLEDEDHEEGEWEVGSFEAEDRELAIETMSIMEGATTEKPAAEAEPETETEIPLDDAPASPPQVTGTVSPIEAQAQPSSLNAERQSIDTDGDRRRPRESSDSDLIPRQSQDSEPQSHTPLASTAAAPVRGEKSSSAASGKLRKEQPSNNDEGKKKSRGVFSIFSGRNTKEKSNNSPPLKGGMSSQNQQQQQQQTSEPRNNDAAALQAATSQLRQREQQQHALYTQQYLARSASQTSKPELSPGLDNATLSPPATRSRPGSLIPSVGDGVPGLSVVRIFAGQNLPTEATFKTVLLNSSTTSSELIKQAAQRFRLDDLDPDAYNLSIKRAVESADMMLRPDETPLVIFEGLVEKVHRVTQRASIASMGSMASVLSNDFTDDSAVRFYLSRKVDAPVEDNAPPTPTNVRHSISTALDEIALAKLRRTSVDMSANGKVDMDAARQEIIAAQRKATRENQRALISGSVGSMAEVVQSDERAGEDSPRSVTPNSARLPTATTTTTTAPKRVFLPSDDFGVANMITVIQLRASQNVPRQPPVQEDPVDDMLFGRRLDLDTLHPKIRAVYAETFRTWDETDKYLDDFLLKSLSQTGRVY</sequence>
<proteinExistence type="predicted"/>
<feature type="compositionally biased region" description="Polar residues" evidence="3">
    <location>
        <begin position="278"/>
        <end position="287"/>
    </location>
</feature>
<name>A0A8H6SGT5_9AGAR</name>
<evidence type="ECO:0000256" key="2">
    <source>
        <dbReference type="PROSITE-ProRule" id="PRU00192"/>
    </source>
</evidence>
<feature type="compositionally biased region" description="Acidic residues" evidence="3">
    <location>
        <begin position="247"/>
        <end position="257"/>
    </location>
</feature>
<dbReference type="Pfam" id="PF00788">
    <property type="entry name" value="RA"/>
    <property type="match status" value="1"/>
</dbReference>
<dbReference type="GO" id="GO:0030950">
    <property type="term" value="P:establishment or maintenance of actin cytoskeleton polarity"/>
    <property type="evidence" value="ECO:0007669"/>
    <property type="project" value="TreeGrafter"/>
</dbReference>
<feature type="compositionally biased region" description="Basic and acidic residues" evidence="3">
    <location>
        <begin position="344"/>
        <end position="356"/>
    </location>
</feature>
<reference evidence="6" key="1">
    <citation type="submission" date="2020-05" db="EMBL/GenBank/DDBJ databases">
        <title>Mycena genomes resolve the evolution of fungal bioluminescence.</title>
        <authorList>
            <person name="Tsai I.J."/>
        </authorList>
    </citation>
    <scope>NUCLEOTIDE SEQUENCE</scope>
    <source>
        <strain evidence="6">171206Taipei</strain>
    </source>
</reference>
<feature type="compositionally biased region" description="Polar residues" evidence="3">
    <location>
        <begin position="310"/>
        <end position="324"/>
    </location>
</feature>
<feature type="compositionally biased region" description="Acidic residues" evidence="3">
    <location>
        <begin position="195"/>
        <end position="215"/>
    </location>
</feature>
<dbReference type="EMBL" id="JACAZF010000007">
    <property type="protein sequence ID" value="KAF7299293.1"/>
    <property type="molecule type" value="Genomic_DNA"/>
</dbReference>
<evidence type="ECO:0000259" key="4">
    <source>
        <dbReference type="PROSITE" id="PS50002"/>
    </source>
</evidence>
<dbReference type="PANTHER" id="PTHR47775">
    <property type="entry name" value="BUD SITE SELECTION PROTEIN 14"/>
    <property type="match status" value="1"/>
</dbReference>
<dbReference type="Gene3D" id="2.30.30.40">
    <property type="entry name" value="SH3 Domains"/>
    <property type="match status" value="1"/>
</dbReference>
<dbReference type="GeneID" id="59347955"/>
<dbReference type="GO" id="GO:0015630">
    <property type="term" value="C:microtubule cytoskeleton"/>
    <property type="evidence" value="ECO:0007669"/>
    <property type="project" value="TreeGrafter"/>
</dbReference>
<keyword evidence="1 2" id="KW-0728">SH3 domain</keyword>
<dbReference type="InterPro" id="IPR053039">
    <property type="entry name" value="Polarity_Bud-Selection_Reg"/>
</dbReference>
<evidence type="ECO:0000313" key="7">
    <source>
        <dbReference type="Proteomes" id="UP000636479"/>
    </source>
</evidence>
<dbReference type="SUPFAM" id="SSF50044">
    <property type="entry name" value="SH3-domain"/>
    <property type="match status" value="1"/>
</dbReference>
<feature type="domain" description="SH3" evidence="4">
    <location>
        <begin position="45"/>
        <end position="106"/>
    </location>
</feature>
<dbReference type="GO" id="GO:0008104">
    <property type="term" value="P:intracellular protein localization"/>
    <property type="evidence" value="ECO:0007669"/>
    <property type="project" value="TreeGrafter"/>
</dbReference>
<dbReference type="PANTHER" id="PTHR47775:SF1">
    <property type="entry name" value="BUD SITE SELECTION PROTEIN 14"/>
    <property type="match status" value="1"/>
</dbReference>
<evidence type="ECO:0008006" key="8">
    <source>
        <dbReference type="Google" id="ProtNLM"/>
    </source>
</evidence>
<feature type="region of interest" description="Disordered" evidence="3">
    <location>
        <begin position="1"/>
        <end position="33"/>
    </location>
</feature>
<dbReference type="SUPFAM" id="SSF54236">
    <property type="entry name" value="Ubiquitin-like"/>
    <property type="match status" value="1"/>
</dbReference>
<evidence type="ECO:0000313" key="6">
    <source>
        <dbReference type="EMBL" id="KAF7299293.1"/>
    </source>
</evidence>
<dbReference type="Pfam" id="PF00018">
    <property type="entry name" value="SH3_1"/>
    <property type="match status" value="1"/>
</dbReference>
<evidence type="ECO:0000256" key="3">
    <source>
        <dbReference type="SAM" id="MobiDB-lite"/>
    </source>
</evidence>
<dbReference type="OrthoDB" id="196165at2759"/>
<comment type="caution">
    <text evidence="6">The sequence shown here is derived from an EMBL/GenBank/DDBJ whole genome shotgun (WGS) entry which is preliminary data.</text>
</comment>
<feature type="compositionally biased region" description="Polar residues" evidence="3">
    <location>
        <begin position="422"/>
        <end position="441"/>
    </location>
</feature>
<accession>A0A8H6SGT5</accession>
<dbReference type="AlphaFoldDB" id="A0A8H6SGT5"/>
<feature type="region of interest" description="Disordered" evidence="3">
    <location>
        <begin position="194"/>
        <end position="217"/>
    </location>
</feature>
<organism evidence="6 7">
    <name type="scientific">Mycena indigotica</name>
    <dbReference type="NCBI Taxonomy" id="2126181"/>
    <lineage>
        <taxon>Eukaryota</taxon>
        <taxon>Fungi</taxon>
        <taxon>Dikarya</taxon>
        <taxon>Basidiomycota</taxon>
        <taxon>Agaricomycotina</taxon>
        <taxon>Agaricomycetes</taxon>
        <taxon>Agaricomycetidae</taxon>
        <taxon>Agaricales</taxon>
        <taxon>Marasmiineae</taxon>
        <taxon>Mycenaceae</taxon>
        <taxon>Mycena</taxon>
    </lineage>
</organism>
<dbReference type="InterPro" id="IPR029071">
    <property type="entry name" value="Ubiquitin-like_domsf"/>
</dbReference>
<gene>
    <name evidence="6" type="ORF">MIND_00878200</name>
</gene>
<dbReference type="GO" id="GO:0007165">
    <property type="term" value="P:signal transduction"/>
    <property type="evidence" value="ECO:0007669"/>
    <property type="project" value="InterPro"/>
</dbReference>
<feature type="region of interest" description="Disordered" evidence="3">
    <location>
        <begin position="673"/>
        <end position="702"/>
    </location>
</feature>
<dbReference type="Proteomes" id="UP000636479">
    <property type="component" value="Unassembled WGS sequence"/>
</dbReference>
<dbReference type="GO" id="GO:0051286">
    <property type="term" value="C:cell tip"/>
    <property type="evidence" value="ECO:0007669"/>
    <property type="project" value="TreeGrafter"/>
</dbReference>
<feature type="compositionally biased region" description="Basic and acidic residues" evidence="3">
    <location>
        <begin position="288"/>
        <end position="303"/>
    </location>
</feature>
<keyword evidence="7" id="KW-1185">Reference proteome</keyword>
<dbReference type="InterPro" id="IPR001452">
    <property type="entry name" value="SH3_domain"/>
</dbReference>
<feature type="region of interest" description="Disordered" evidence="3">
    <location>
        <begin position="126"/>
        <end position="151"/>
    </location>
</feature>
<dbReference type="InterPro" id="IPR000159">
    <property type="entry name" value="RA_dom"/>
</dbReference>
<feature type="compositionally biased region" description="Acidic residues" evidence="3">
    <location>
        <begin position="21"/>
        <end position="33"/>
    </location>
</feature>
<dbReference type="Gene3D" id="3.10.20.90">
    <property type="entry name" value="Phosphatidylinositol 3-kinase Catalytic Subunit, Chain A, domain 1"/>
    <property type="match status" value="1"/>
</dbReference>
<evidence type="ECO:0000256" key="1">
    <source>
        <dbReference type="ARBA" id="ARBA00022443"/>
    </source>
</evidence>
<dbReference type="RefSeq" id="XP_037218681.1">
    <property type="nucleotide sequence ID" value="XM_037365439.1"/>
</dbReference>
<dbReference type="PROSITE" id="PS50002">
    <property type="entry name" value="SH3"/>
    <property type="match status" value="1"/>
</dbReference>
<feature type="compositionally biased region" description="Polar residues" evidence="3">
    <location>
        <begin position="126"/>
        <end position="143"/>
    </location>
</feature>
<dbReference type="InterPro" id="IPR036028">
    <property type="entry name" value="SH3-like_dom_sf"/>
</dbReference>